<evidence type="ECO:0000313" key="1">
    <source>
        <dbReference type="EMBL" id="CUN50608.1"/>
    </source>
</evidence>
<dbReference type="Proteomes" id="UP000095679">
    <property type="component" value="Unassembled WGS sequence"/>
</dbReference>
<accession>A0A173XJL2</accession>
<protein>
    <submittedName>
        <fullName evidence="1">Uncharacterized protein</fullName>
    </submittedName>
</protein>
<organism evidence="1 2">
    <name type="scientific">Anaerobutyricum hallii</name>
    <dbReference type="NCBI Taxonomy" id="39488"/>
    <lineage>
        <taxon>Bacteria</taxon>
        <taxon>Bacillati</taxon>
        <taxon>Bacillota</taxon>
        <taxon>Clostridia</taxon>
        <taxon>Lachnospirales</taxon>
        <taxon>Lachnospiraceae</taxon>
        <taxon>Anaerobutyricum</taxon>
    </lineage>
</organism>
<sequence>MEKGLDGIRFFFTWVKIRGKGDRHMSETKTLKNPKQIAGFTHSKGIGKAIVFAIQNELDQAKGEDKNEYLNLHSKFSRFPIVIINENKQSATANIPINEMINIIDKTKVLYEKEIQLLCVPPAVELSSPAYTVRFTSGDMKGMTPAEVLFQNPENSAKLNEQFKFLKKNLKKYPKNQQQIDAILDASELVKKGELIKPKRDVIPSFIVCESGFRPLTRRSKKDGLTFVYQMKLVWNFRAENPIHLEIENFYAPVIKTEQGLLNVQAKQKAESIVNEFNFSLEEWSWMVHLISSNIKTFEDIIGPEAFQKAVKEAEIKMKQLKKQFAQ</sequence>
<name>A0A173XJL2_9FIRM</name>
<proteinExistence type="predicted"/>
<reference evidence="1 2" key="1">
    <citation type="submission" date="2015-09" db="EMBL/GenBank/DDBJ databases">
        <authorList>
            <consortium name="Pathogen Informatics"/>
        </authorList>
    </citation>
    <scope>NUCLEOTIDE SEQUENCE [LARGE SCALE GENOMIC DNA]</scope>
    <source>
        <strain evidence="1 2">2789STDY5834835</strain>
    </source>
</reference>
<dbReference type="EMBL" id="CYZL01000001">
    <property type="protein sequence ID" value="CUN50608.1"/>
    <property type="molecule type" value="Genomic_DNA"/>
</dbReference>
<dbReference type="AlphaFoldDB" id="A0A173XJL2"/>
<evidence type="ECO:0000313" key="2">
    <source>
        <dbReference type="Proteomes" id="UP000095679"/>
    </source>
</evidence>
<gene>
    <name evidence="1" type="ORF">ERS852450_00118</name>
</gene>